<dbReference type="Gene3D" id="1.10.150.50">
    <property type="entry name" value="Transcription Factor, Ets-1"/>
    <property type="match status" value="1"/>
</dbReference>
<comment type="caution">
    <text evidence="3">The sequence shown here is derived from an EMBL/GenBank/DDBJ whole genome shotgun (WGS) entry which is preliminary data.</text>
</comment>
<feature type="compositionally biased region" description="Polar residues" evidence="1">
    <location>
        <begin position="260"/>
        <end position="271"/>
    </location>
</feature>
<dbReference type="CDD" id="cd09487">
    <property type="entry name" value="SAM_superfamily"/>
    <property type="match status" value="1"/>
</dbReference>
<evidence type="ECO:0000313" key="4">
    <source>
        <dbReference type="Proteomes" id="UP000028582"/>
    </source>
</evidence>
<dbReference type="Proteomes" id="UP000028582">
    <property type="component" value="Unassembled WGS sequence"/>
</dbReference>
<dbReference type="InterPro" id="IPR001660">
    <property type="entry name" value="SAM"/>
</dbReference>
<proteinExistence type="predicted"/>
<protein>
    <recommendedName>
        <fullName evidence="2">SAM domain-containing protein</fullName>
    </recommendedName>
</protein>
<reference evidence="3 4" key="1">
    <citation type="submission" date="2013-11" db="EMBL/GenBank/DDBJ databases">
        <title>The Genome Sequence of Phytophthora parasitica P1976.</title>
        <authorList>
            <consortium name="The Broad Institute Genomics Platform"/>
            <person name="Russ C."/>
            <person name="Tyler B."/>
            <person name="Panabieres F."/>
            <person name="Shan W."/>
            <person name="Tripathy S."/>
            <person name="Grunwald N."/>
            <person name="Machado M."/>
            <person name="Johnson C.S."/>
            <person name="Walker B."/>
            <person name="Young S."/>
            <person name="Zeng Q."/>
            <person name="Gargeya S."/>
            <person name="Fitzgerald M."/>
            <person name="Haas B."/>
            <person name="Abouelleil A."/>
            <person name="Allen A.W."/>
            <person name="Alvarado L."/>
            <person name="Arachchi H.M."/>
            <person name="Berlin A.M."/>
            <person name="Chapman S.B."/>
            <person name="Gainer-Dewar J."/>
            <person name="Goldberg J."/>
            <person name="Griggs A."/>
            <person name="Gujja S."/>
            <person name="Hansen M."/>
            <person name="Howarth C."/>
            <person name="Imamovic A."/>
            <person name="Ireland A."/>
            <person name="Larimer J."/>
            <person name="McCowan C."/>
            <person name="Murphy C."/>
            <person name="Pearson M."/>
            <person name="Poon T.W."/>
            <person name="Priest M."/>
            <person name="Roberts A."/>
            <person name="Saif S."/>
            <person name="Shea T."/>
            <person name="Sisk P."/>
            <person name="Sykes S."/>
            <person name="Wortman J."/>
            <person name="Nusbaum C."/>
            <person name="Birren B."/>
        </authorList>
    </citation>
    <scope>NUCLEOTIDE SEQUENCE [LARGE SCALE GENOMIC DNA]</scope>
    <source>
        <strain evidence="3 4">P1976</strain>
    </source>
</reference>
<dbReference type="AlphaFoldDB" id="A0A080Z7R0"/>
<gene>
    <name evidence="3" type="ORF">F444_19457</name>
</gene>
<dbReference type="EMBL" id="ANJA01003558">
    <property type="protein sequence ID" value="ETO62671.1"/>
    <property type="molecule type" value="Genomic_DNA"/>
</dbReference>
<dbReference type="PROSITE" id="PS50105">
    <property type="entry name" value="SAM_DOMAIN"/>
    <property type="match status" value="1"/>
</dbReference>
<dbReference type="InterPro" id="IPR013761">
    <property type="entry name" value="SAM/pointed_sf"/>
</dbReference>
<evidence type="ECO:0000259" key="2">
    <source>
        <dbReference type="PROSITE" id="PS50105"/>
    </source>
</evidence>
<name>A0A080Z7R0_PHYNI</name>
<dbReference type="OrthoDB" id="71338at2759"/>
<organism evidence="3 4">
    <name type="scientific">Phytophthora nicotianae P1976</name>
    <dbReference type="NCBI Taxonomy" id="1317066"/>
    <lineage>
        <taxon>Eukaryota</taxon>
        <taxon>Sar</taxon>
        <taxon>Stramenopiles</taxon>
        <taxon>Oomycota</taxon>
        <taxon>Peronosporomycetes</taxon>
        <taxon>Peronosporales</taxon>
        <taxon>Peronosporaceae</taxon>
        <taxon>Phytophthora</taxon>
    </lineage>
</organism>
<sequence length="573" mass="64554">MSVHSRIKQLCLFWYPISTKQTIVVFMGAPISVLHVNGRITQTLQLYSRLHRMSSLTSEPRGCCNSASTVLVFPPCSSFEKPYDLDIVRKIVEREGCLEALQQLLAEAQKPQQPRISGISKAPIVFQSVIDQLRSVSVQIVEDTDQWQQKQKAKAQATNFKWRGVNYLLKMTADLDFLVSFRGVPLLESLQVLRLTQNPFLAHMHLDHPILREEDQESAVEVFGNWVGDVSIRRVFSASKLLLREREAEARRRHIRMEQASESSDPLSTDNDPAAGVVPTEPQQRTSSTQAKVRFVSQNGDGASLGTAPASTKSREAAMREDIVLSRELIAQAEHELGAMRDDLAALQVRLDGAVLPDKRRQLQIRIGSLVNDFKFRSGDVYQRRNDLKRKKAAYHAMKDRIGPDGDRKGSVKSPSHFPIASELMHRDQKEKIYSFLFEKALLEDEQVRNDLVLRVNAALSNAGVNEHKRSVRLSTPSRRLHKASEELQNQQLEAHCEDTLSMEQWGVYEVQSFLDSLGLDDGSYGVDFRAQGIDGALLAQATDRDLEELGVGIRLHRVRILTECNIRRGGCS</sequence>
<dbReference type="Pfam" id="PF00536">
    <property type="entry name" value="SAM_1"/>
    <property type="match status" value="1"/>
</dbReference>
<evidence type="ECO:0000313" key="3">
    <source>
        <dbReference type="EMBL" id="ETO62671.1"/>
    </source>
</evidence>
<feature type="domain" description="SAM" evidence="2">
    <location>
        <begin position="506"/>
        <end position="564"/>
    </location>
</feature>
<dbReference type="SMART" id="SM00454">
    <property type="entry name" value="SAM"/>
    <property type="match status" value="1"/>
</dbReference>
<feature type="region of interest" description="Disordered" evidence="1">
    <location>
        <begin position="256"/>
        <end position="291"/>
    </location>
</feature>
<feature type="compositionally biased region" description="Polar residues" evidence="1">
    <location>
        <begin position="281"/>
        <end position="291"/>
    </location>
</feature>
<evidence type="ECO:0000256" key="1">
    <source>
        <dbReference type="SAM" id="MobiDB-lite"/>
    </source>
</evidence>
<accession>A0A080Z7R0</accession>
<dbReference type="SUPFAM" id="SSF47769">
    <property type="entry name" value="SAM/Pointed domain"/>
    <property type="match status" value="1"/>
</dbReference>